<evidence type="ECO:0000256" key="3">
    <source>
        <dbReference type="ARBA" id="ARBA00007931"/>
    </source>
</evidence>
<evidence type="ECO:0000256" key="4">
    <source>
        <dbReference type="ARBA" id="ARBA00022670"/>
    </source>
</evidence>
<feature type="transmembrane region" description="Helical" evidence="10">
    <location>
        <begin position="49"/>
        <end position="72"/>
    </location>
</feature>
<keyword evidence="7" id="KW-0809">Transit peptide</keyword>
<dbReference type="PANTHER" id="PTHR31412:SF0">
    <property type="entry name" value="ZINC METALLOPROTEASE EGY1, CHLOROPLASTIC-RELATED"/>
    <property type="match status" value="1"/>
</dbReference>
<feature type="transmembrane region" description="Helical" evidence="10">
    <location>
        <begin position="256"/>
        <end position="278"/>
    </location>
</feature>
<feature type="transmembrane region" description="Helical" evidence="10">
    <location>
        <begin position="213"/>
        <end position="235"/>
    </location>
</feature>
<keyword evidence="9 10" id="KW-0472">Membrane</keyword>
<evidence type="ECO:0000259" key="11">
    <source>
        <dbReference type="Pfam" id="PF02163"/>
    </source>
</evidence>
<dbReference type="PANTHER" id="PTHR31412">
    <property type="entry name" value="ZINC METALLOPROTEASE EGY1"/>
    <property type="match status" value="1"/>
</dbReference>
<feature type="transmembrane region" description="Helical" evidence="10">
    <location>
        <begin position="337"/>
        <end position="355"/>
    </location>
</feature>
<evidence type="ECO:0000256" key="7">
    <source>
        <dbReference type="ARBA" id="ARBA00022946"/>
    </source>
</evidence>
<organism evidence="12 13">
    <name type="scientific">Natronogracilivirga saccharolytica</name>
    <dbReference type="NCBI Taxonomy" id="2812953"/>
    <lineage>
        <taxon>Bacteria</taxon>
        <taxon>Pseudomonadati</taxon>
        <taxon>Balneolota</taxon>
        <taxon>Balneolia</taxon>
        <taxon>Balneolales</taxon>
        <taxon>Cyclonatronaceae</taxon>
        <taxon>Natronogracilivirga</taxon>
    </lineage>
</organism>
<comment type="subcellular location">
    <subcellularLocation>
        <location evidence="2">Membrane</location>
        <topology evidence="2">Multi-pass membrane protein</topology>
    </subcellularLocation>
</comment>
<evidence type="ECO:0000256" key="10">
    <source>
        <dbReference type="SAM" id="Phobius"/>
    </source>
</evidence>
<dbReference type="InterPro" id="IPR044838">
    <property type="entry name" value="EGY1-like"/>
</dbReference>
<dbReference type="Pfam" id="PF02163">
    <property type="entry name" value="Peptidase_M50"/>
    <property type="match status" value="1"/>
</dbReference>
<sequence length="396" mass="44417">MNPLTARIIFRHSLLFVLTFLSASFTGALFVGHTSGLPDEFILFSGEGLALYITEVVIWEGVLFATLLLAFLGVHEFGHYFAAVRHRIDASLPYFIPFPISPIGTLGAVIRIRSRIQNSIHMFDVGASGPIAGFIVALIILIYGFSTLPDPDYMQNFAGHETLNEYIEEHGTFPDEPVTDTSQNEAEVMVLGNTLLFSLIASFFDDVPPMWELYHYPFLFAGWLGLFFTALNLLPVGQLDGGHILYTLIGYRRHRLVARCFLVLVMTLAGLGALPLIQMIASEYDVPEKLVAWVLWGILALTLLNRAFRGNLVWTFISWSVVLLANLVLLTVFDPTVFSGFTIWIFWAFFIVFLVGIEHPPVLYEVPLTPERKALGWICMAIFLLCISPNPIYFTQ</sequence>
<evidence type="ECO:0000256" key="5">
    <source>
        <dbReference type="ARBA" id="ARBA00022692"/>
    </source>
</evidence>
<dbReference type="InterPro" id="IPR008915">
    <property type="entry name" value="Peptidase_M50"/>
</dbReference>
<protein>
    <submittedName>
        <fullName evidence="12">Site-2 protease family protein</fullName>
    </submittedName>
</protein>
<evidence type="ECO:0000256" key="6">
    <source>
        <dbReference type="ARBA" id="ARBA00022801"/>
    </source>
</evidence>
<dbReference type="CDD" id="cd06160">
    <property type="entry name" value="S2P-M50_like_2"/>
    <property type="match status" value="1"/>
</dbReference>
<keyword evidence="6" id="KW-0378">Hydrolase</keyword>
<evidence type="ECO:0000313" key="12">
    <source>
        <dbReference type="EMBL" id="MBP3192847.1"/>
    </source>
</evidence>
<feature type="transmembrane region" description="Helical" evidence="10">
    <location>
        <begin position="375"/>
        <end position="394"/>
    </location>
</feature>
<evidence type="ECO:0000313" key="13">
    <source>
        <dbReference type="Proteomes" id="UP000673975"/>
    </source>
</evidence>
<evidence type="ECO:0000256" key="8">
    <source>
        <dbReference type="ARBA" id="ARBA00022989"/>
    </source>
</evidence>
<dbReference type="Proteomes" id="UP000673975">
    <property type="component" value="Unassembled WGS sequence"/>
</dbReference>
<dbReference type="AlphaFoldDB" id="A0A8J7RKD5"/>
<dbReference type="GO" id="GO:0006508">
    <property type="term" value="P:proteolysis"/>
    <property type="evidence" value="ECO:0007669"/>
    <property type="project" value="UniProtKB-KW"/>
</dbReference>
<dbReference type="RefSeq" id="WP_210511944.1">
    <property type="nucleotide sequence ID" value="NZ_JAFIDN010000006.1"/>
</dbReference>
<keyword evidence="13" id="KW-1185">Reference proteome</keyword>
<feature type="transmembrane region" description="Helical" evidence="10">
    <location>
        <begin position="12"/>
        <end position="37"/>
    </location>
</feature>
<accession>A0A8J7RKD5</accession>
<comment type="caution">
    <text evidence="12">The sequence shown here is derived from an EMBL/GenBank/DDBJ whole genome shotgun (WGS) entry which is preliminary data.</text>
</comment>
<comment type="cofactor">
    <cofactor evidence="1">
        <name>Zn(2+)</name>
        <dbReference type="ChEBI" id="CHEBI:29105"/>
    </cofactor>
</comment>
<reference evidence="12" key="1">
    <citation type="submission" date="2021-02" db="EMBL/GenBank/DDBJ databases">
        <title>Natronogracilivirga saccharolytica gen. nov. sp. nov. a new anaerobic, haloalkiliphilic carbohydrate-fermenting bacterium from soda lake and proposing of Cyclonatronumiaceae fam. nov. in the phylum Balneolaeota.</title>
        <authorList>
            <person name="Zhilina T.N."/>
            <person name="Sorokin D.Y."/>
            <person name="Zavarzina D.G."/>
            <person name="Toshchakov S.V."/>
            <person name="Kublanov I.V."/>
        </authorList>
    </citation>
    <scope>NUCLEOTIDE SEQUENCE</scope>
    <source>
        <strain evidence="12">Z-1702</strain>
    </source>
</reference>
<gene>
    <name evidence="12" type="ORF">NATSA_09245</name>
</gene>
<feature type="domain" description="Peptidase M50" evidence="11">
    <location>
        <begin position="64"/>
        <end position="259"/>
    </location>
</feature>
<keyword evidence="5 10" id="KW-0812">Transmembrane</keyword>
<evidence type="ECO:0000256" key="9">
    <source>
        <dbReference type="ARBA" id="ARBA00023136"/>
    </source>
</evidence>
<evidence type="ECO:0000256" key="2">
    <source>
        <dbReference type="ARBA" id="ARBA00004141"/>
    </source>
</evidence>
<dbReference type="GO" id="GO:0016020">
    <property type="term" value="C:membrane"/>
    <property type="evidence" value="ECO:0007669"/>
    <property type="project" value="UniProtKB-SubCell"/>
</dbReference>
<dbReference type="EMBL" id="JAFIDN010000006">
    <property type="protein sequence ID" value="MBP3192847.1"/>
    <property type="molecule type" value="Genomic_DNA"/>
</dbReference>
<evidence type="ECO:0000256" key="1">
    <source>
        <dbReference type="ARBA" id="ARBA00001947"/>
    </source>
</evidence>
<comment type="similarity">
    <text evidence="3">Belongs to the peptidase M50B family.</text>
</comment>
<dbReference type="GO" id="GO:0008233">
    <property type="term" value="F:peptidase activity"/>
    <property type="evidence" value="ECO:0007669"/>
    <property type="project" value="UniProtKB-KW"/>
</dbReference>
<keyword evidence="4 12" id="KW-0645">Protease</keyword>
<name>A0A8J7RKD5_9BACT</name>
<feature type="transmembrane region" description="Helical" evidence="10">
    <location>
        <begin position="122"/>
        <end position="145"/>
    </location>
</feature>
<keyword evidence="8 10" id="KW-1133">Transmembrane helix</keyword>
<proteinExistence type="inferred from homology"/>
<feature type="transmembrane region" description="Helical" evidence="10">
    <location>
        <begin position="312"/>
        <end position="331"/>
    </location>
</feature>